<gene>
    <name evidence="2" type="ORF">B5C34_12145</name>
</gene>
<evidence type="ECO:0000313" key="2">
    <source>
        <dbReference type="EMBL" id="OWV34137.1"/>
    </source>
</evidence>
<reference evidence="3" key="1">
    <citation type="submission" date="2017-05" db="EMBL/GenBank/DDBJ databases">
        <authorList>
            <person name="Lin X."/>
        </authorList>
    </citation>
    <scope>NUCLEOTIDE SEQUENCE [LARGE SCALE GENOMIC DNA]</scope>
    <source>
        <strain evidence="3">JLT2012</strain>
    </source>
</reference>
<name>A0A219B6Z6_9SPHN</name>
<feature type="signal peptide" evidence="1">
    <location>
        <begin position="1"/>
        <end position="33"/>
    </location>
</feature>
<sequence>MNLFTAESGLTRTAVSFVGAALAMALPVAPANAGGDITNFNVKNCTQQRMFVCSFDKTDSLMKIPYKARGIQPGDKKEFGCASLNKCKVIIGVSKKKTTKTLSTGMQAALGAGSVAAAGVSGGAAVTAGAAAAETITVFTLSGTGVATTVVGASTVTALTGIAAATAVAAVAAGGAVAAIEIADGWKDGEVCNKVRKAAQKAGLKPKSFMKDGKKYQVIEQYATDKSGDFYVNPDGTAVLTYMIDKGKGSCPAPLDTQLVPN</sequence>
<evidence type="ECO:0000313" key="3">
    <source>
        <dbReference type="Proteomes" id="UP000198462"/>
    </source>
</evidence>
<proteinExistence type="predicted"/>
<organism evidence="2 3">
    <name type="scientific">Pacificimonas flava</name>
    <dbReference type="NCBI Taxonomy" id="1234595"/>
    <lineage>
        <taxon>Bacteria</taxon>
        <taxon>Pseudomonadati</taxon>
        <taxon>Pseudomonadota</taxon>
        <taxon>Alphaproteobacteria</taxon>
        <taxon>Sphingomonadales</taxon>
        <taxon>Sphingosinicellaceae</taxon>
        <taxon>Pacificimonas</taxon>
    </lineage>
</organism>
<keyword evidence="1" id="KW-0732">Signal</keyword>
<protein>
    <submittedName>
        <fullName evidence="2">Uncharacterized protein</fullName>
    </submittedName>
</protein>
<dbReference type="OrthoDB" id="7837851at2"/>
<dbReference type="EMBL" id="NFZT01000001">
    <property type="protein sequence ID" value="OWV34137.1"/>
    <property type="molecule type" value="Genomic_DNA"/>
</dbReference>
<dbReference type="Proteomes" id="UP000198462">
    <property type="component" value="Unassembled WGS sequence"/>
</dbReference>
<dbReference type="RefSeq" id="WP_088712835.1">
    <property type="nucleotide sequence ID" value="NZ_NFZT01000001.1"/>
</dbReference>
<dbReference type="AlphaFoldDB" id="A0A219B6Z6"/>
<evidence type="ECO:0000256" key="1">
    <source>
        <dbReference type="SAM" id="SignalP"/>
    </source>
</evidence>
<comment type="caution">
    <text evidence="2">The sequence shown here is derived from an EMBL/GenBank/DDBJ whole genome shotgun (WGS) entry which is preliminary data.</text>
</comment>
<keyword evidence="3" id="KW-1185">Reference proteome</keyword>
<accession>A0A219B6Z6</accession>
<feature type="chain" id="PRO_5012623384" evidence="1">
    <location>
        <begin position="34"/>
        <end position="262"/>
    </location>
</feature>